<gene>
    <name evidence="1" type="ORF">AYJ54_25730</name>
</gene>
<dbReference type="Proteomes" id="UP000076959">
    <property type="component" value="Unassembled WGS sequence"/>
</dbReference>
<dbReference type="AlphaFoldDB" id="A0A176YD91"/>
<dbReference type="GeneID" id="32579975"/>
<keyword evidence="2" id="KW-1185">Reference proteome</keyword>
<evidence type="ECO:0000313" key="2">
    <source>
        <dbReference type="Proteomes" id="UP000076959"/>
    </source>
</evidence>
<protein>
    <submittedName>
        <fullName evidence="1">Uncharacterized protein</fullName>
    </submittedName>
</protein>
<name>A0A176YD91_9BRAD</name>
<dbReference type="EMBL" id="LUUB01000093">
    <property type="protein sequence ID" value="OAF02805.1"/>
    <property type="molecule type" value="Genomic_DNA"/>
</dbReference>
<proteinExistence type="predicted"/>
<evidence type="ECO:0000313" key="1">
    <source>
        <dbReference type="EMBL" id="OAF02805.1"/>
    </source>
</evidence>
<comment type="caution">
    <text evidence="1">The sequence shown here is derived from an EMBL/GenBank/DDBJ whole genome shotgun (WGS) entry which is preliminary data.</text>
</comment>
<organism evidence="1 2">
    <name type="scientific">Bradyrhizobium centrolobii</name>
    <dbReference type="NCBI Taxonomy" id="1505087"/>
    <lineage>
        <taxon>Bacteria</taxon>
        <taxon>Pseudomonadati</taxon>
        <taxon>Pseudomonadota</taxon>
        <taxon>Alphaproteobacteria</taxon>
        <taxon>Hyphomicrobiales</taxon>
        <taxon>Nitrobacteraceae</taxon>
        <taxon>Bradyrhizobium</taxon>
    </lineage>
</organism>
<accession>A0A176YD91</accession>
<dbReference type="OrthoDB" id="8250862at2"/>
<dbReference type="RefSeq" id="WP_063681175.1">
    <property type="nucleotide sequence ID" value="NZ_LUUB01000093.1"/>
</dbReference>
<reference evidence="1 2" key="1">
    <citation type="submission" date="2016-03" db="EMBL/GenBank/DDBJ databases">
        <title>Draft Genome Sequence of the Strain BR 10245 (Bradyrhizobium sp.) isolated from nodules of Centrolobium paraense.</title>
        <authorList>
            <person name="Simoes-Araujo J.L.Sr."/>
            <person name="Barauna A.C."/>
            <person name="Silva K."/>
            <person name="Zilli J.E."/>
        </authorList>
    </citation>
    <scope>NUCLEOTIDE SEQUENCE [LARGE SCALE GENOMIC DNA]</scope>
    <source>
        <strain evidence="1 2">BR 10245</strain>
    </source>
</reference>
<sequence>MRLQFHRAVVNMEIWSANSDDYSFVISFESPSGPGFRGRLGYVASWRPLDQSRGAIKILGSPFQTFAEAEDASNTMLNYLNDESNSVRLES</sequence>